<comment type="caution">
    <text evidence="2">The sequence shown here is derived from an EMBL/GenBank/DDBJ whole genome shotgun (WGS) entry which is preliminary data.</text>
</comment>
<organism evidence="2 3">
    <name type="scientific">Cochliobolus sativus</name>
    <name type="common">Common root rot and spot blotch fungus</name>
    <name type="synonym">Bipolaris sorokiniana</name>
    <dbReference type="NCBI Taxonomy" id="45130"/>
    <lineage>
        <taxon>Eukaryota</taxon>
        <taxon>Fungi</taxon>
        <taxon>Dikarya</taxon>
        <taxon>Ascomycota</taxon>
        <taxon>Pezizomycotina</taxon>
        <taxon>Dothideomycetes</taxon>
        <taxon>Pleosporomycetidae</taxon>
        <taxon>Pleosporales</taxon>
        <taxon>Pleosporineae</taxon>
        <taxon>Pleosporaceae</taxon>
        <taxon>Bipolaris</taxon>
    </lineage>
</organism>
<dbReference type="Pfam" id="PF17111">
    <property type="entry name" value="PigL_N"/>
    <property type="match status" value="2"/>
</dbReference>
<sequence length="810" mass="89954">MADPISAASAIITLVTFGIQSSSMLYQTFKEFNSHHKHVRELKTELDALSLVLASIHQAILDNEADFTPLKLPLFRCGSACIEFNMVVRDATKQSHGSLASFRDWAKLKYLGDDIDGFKALLANYKSTITIALCDANLRKATITAKALNEYQELIENTVSDLEDSLQRIDSKLQHLVAGGPSGCQTNSDQQKIQLERDSIQKCLDICAEMSSHIEKGQSNVSQSMLTFTEEYNSQTDVDSSASSARRATITVLDDCKERLAYTSSQLRIHFADVLRRLDAFQGHTFVHPNSNEQDKMREEINSIKRSLAVCAKASEDASAERVNMFDEVSLGEDGHQVIVSTVGDLINARRVSAGARSTQLLGQMSDSTLQAIGQRQSHVISKQSPLQQEESLASGVLTLVIFAHKSCLTLYKTIQSFKAHPKRVRNLIEELEALIGVLESLSETMKLHTDVDVPALDLPLRRCGSACDEFLQELQKCCSRSGGDRQSFRDWAKLRYMGDDINDFTDSLAAYKSTINIALTDMQLRKSSVTLEHLGDYKDLITTATSDLEARLETIDGKLQSLVERTTSSSATTELQSLKDERSSTQKCLLICAEFSKLIQKLQSSSAKDLPQELHNIPEKITSDGIRECRISMEQTTARLETHMQDILDRIMASSSVTMPQEDTRNLARLREEWTSARKCRDICFQADQHLKENVSVIDNYATGDEAVQFLVSNSQKTIHGKNRGYGDLIKQLGGHLSGQSIQKVSGDFLQMSIQRSVHGNLGDAVLDAKDMNEKGMNWRPEYGGGRTLKSQLVTSHSNSQADLGKAKF</sequence>
<accession>A0A8H6DS60</accession>
<evidence type="ECO:0000313" key="3">
    <source>
        <dbReference type="Proteomes" id="UP000624244"/>
    </source>
</evidence>
<reference evidence="2" key="1">
    <citation type="submission" date="2019-11" db="EMBL/GenBank/DDBJ databases">
        <title>Bipolaris sorokiniana Genome sequencing.</title>
        <authorList>
            <person name="Wang H."/>
        </authorList>
    </citation>
    <scope>NUCLEOTIDE SEQUENCE</scope>
</reference>
<dbReference type="InterPro" id="IPR031348">
    <property type="entry name" value="PigL_N"/>
</dbReference>
<dbReference type="EMBL" id="WNKQ01000024">
    <property type="protein sequence ID" value="KAF5844305.1"/>
    <property type="molecule type" value="Genomic_DNA"/>
</dbReference>
<dbReference type="AlphaFoldDB" id="A0A8H6DS60"/>
<dbReference type="Proteomes" id="UP000624244">
    <property type="component" value="Unassembled WGS sequence"/>
</dbReference>
<proteinExistence type="predicted"/>
<evidence type="ECO:0000313" key="2">
    <source>
        <dbReference type="EMBL" id="KAF5844305.1"/>
    </source>
</evidence>
<evidence type="ECO:0000259" key="1">
    <source>
        <dbReference type="Pfam" id="PF17111"/>
    </source>
</evidence>
<protein>
    <recommendedName>
        <fullName evidence="1">Azaphilone pigments biosynthesis cluster protein L N-terminal domain-containing protein</fullName>
    </recommendedName>
</protein>
<gene>
    <name evidence="2" type="ORF">GGP41_004513</name>
</gene>
<feature type="domain" description="Azaphilone pigments biosynthesis cluster protein L N-terminal" evidence="1">
    <location>
        <begin position="2"/>
        <end position="208"/>
    </location>
</feature>
<name>A0A8H6DS60_COCSA</name>
<feature type="domain" description="Azaphilone pigments biosynthesis cluster protein L N-terminal" evidence="1">
    <location>
        <begin position="392"/>
        <end position="594"/>
    </location>
</feature>